<evidence type="ECO:0000256" key="7">
    <source>
        <dbReference type="ARBA" id="ARBA00023157"/>
    </source>
</evidence>
<organism evidence="11 12">
    <name type="scientific">Pseudonaja textilis</name>
    <name type="common">Eastern brown snake</name>
    <dbReference type="NCBI Taxonomy" id="8673"/>
    <lineage>
        <taxon>Eukaryota</taxon>
        <taxon>Metazoa</taxon>
        <taxon>Chordata</taxon>
        <taxon>Craniata</taxon>
        <taxon>Vertebrata</taxon>
        <taxon>Euteleostomi</taxon>
        <taxon>Lepidosauria</taxon>
        <taxon>Squamata</taxon>
        <taxon>Bifurcata</taxon>
        <taxon>Unidentata</taxon>
        <taxon>Episquamata</taxon>
        <taxon>Toxicofera</taxon>
        <taxon>Serpentes</taxon>
        <taxon>Colubroidea</taxon>
        <taxon>Elapidae</taxon>
        <taxon>Hydrophiinae</taxon>
        <taxon>Pseudonaja</taxon>
    </lineage>
</organism>
<keyword evidence="12" id="KW-1185">Reference proteome</keyword>
<dbReference type="AlphaFoldDB" id="A0A670ZEQ9"/>
<keyword evidence="6" id="KW-0180">Complement pathway</keyword>
<dbReference type="Gene3D" id="2.10.70.10">
    <property type="entry name" value="Complement Module, domain 1"/>
    <property type="match status" value="4"/>
</dbReference>
<dbReference type="FunFam" id="2.10.70.10:FF:000014">
    <property type="entry name" value="Membrane cofactor protein"/>
    <property type="match status" value="2"/>
</dbReference>
<dbReference type="Proteomes" id="UP000472273">
    <property type="component" value="Unplaced"/>
</dbReference>
<evidence type="ECO:0000313" key="12">
    <source>
        <dbReference type="Proteomes" id="UP000472273"/>
    </source>
</evidence>
<dbReference type="InterPro" id="IPR035976">
    <property type="entry name" value="Sushi/SCR/CCP_sf"/>
</dbReference>
<keyword evidence="1" id="KW-0399">Innate immunity</keyword>
<sequence>MLWNISQSLFEGELFILEINVSAQSTFFLNLFFFPIFSLFPLVVQCQPPPNIQNGTRSNQETAVFPSGMLVKYTCNPGYALIGEATIQCIDNGMWSSPAPTCNCDIPMRLDFAELTDEYQKMNSFPVGSLVQYKCNPGYVKHPRMNASSICIRNQVWSEVQEFCKSEQCPPPPNIQNGTRSNQETRVFSSGMLVKYACNPGYDLIGEATIHCTNAGRWSSPAPNCEVVQCQPPPDIQNGINSNQGTLFPSGMLVKYTCSPGYVLIGEATIQCMDNGTWSSPSPTCEGTFLEIGFTFRLDRANFPPVNSFYIILQEEAGNALNFIPIRFSEDLTSTSLLNDLLVIK</sequence>
<feature type="disulfide bond" evidence="9">
    <location>
        <begin position="258"/>
        <end position="285"/>
    </location>
</feature>
<dbReference type="PANTHER" id="PTHR45656:SF15">
    <property type="entry name" value="SUSHI DOMAIN-CONTAINING PROTEIN"/>
    <property type="match status" value="1"/>
</dbReference>
<evidence type="ECO:0000256" key="4">
    <source>
        <dbReference type="ARBA" id="ARBA00022737"/>
    </source>
</evidence>
<dbReference type="CDD" id="cd00033">
    <property type="entry name" value="CCP"/>
    <property type="match status" value="4"/>
</dbReference>
<dbReference type="PANTHER" id="PTHR45656">
    <property type="entry name" value="PROTEIN CBR-CLEC-78"/>
    <property type="match status" value="1"/>
</dbReference>
<evidence type="ECO:0000256" key="1">
    <source>
        <dbReference type="ARBA" id="ARBA00022588"/>
    </source>
</evidence>
<dbReference type="Pfam" id="PF00084">
    <property type="entry name" value="Sushi"/>
    <property type="match status" value="4"/>
</dbReference>
<comment type="caution">
    <text evidence="9">Lacks conserved residue(s) required for the propagation of feature annotation.</text>
</comment>
<evidence type="ECO:0000256" key="3">
    <source>
        <dbReference type="ARBA" id="ARBA00022729"/>
    </source>
</evidence>
<name>A0A670ZEQ9_PSETE</name>
<reference evidence="11" key="1">
    <citation type="submission" date="2025-08" db="UniProtKB">
        <authorList>
            <consortium name="Ensembl"/>
        </authorList>
    </citation>
    <scope>IDENTIFICATION</scope>
</reference>
<feature type="disulfide bond" evidence="9">
    <location>
        <begin position="169"/>
        <end position="212"/>
    </location>
</feature>
<dbReference type="InterPro" id="IPR000436">
    <property type="entry name" value="Sushi_SCR_CCP_dom"/>
</dbReference>
<keyword evidence="7 9" id="KW-1015">Disulfide bond</keyword>
<keyword evidence="5" id="KW-0391">Immunity</keyword>
<dbReference type="Ensembl" id="ENSPTXT00000020557.1">
    <property type="protein sequence ID" value="ENSPTXP00000019951.1"/>
    <property type="gene ID" value="ENSPTXG00000013805.1"/>
</dbReference>
<dbReference type="SMART" id="SM00032">
    <property type="entry name" value="CCP"/>
    <property type="match status" value="4"/>
</dbReference>
<evidence type="ECO:0000313" key="11">
    <source>
        <dbReference type="Ensembl" id="ENSPTXP00000019951.1"/>
    </source>
</evidence>
<dbReference type="GeneTree" id="ENSGT00940000164219"/>
<feature type="disulfide bond" evidence="9">
    <location>
        <begin position="75"/>
        <end position="102"/>
    </location>
</feature>
<evidence type="ECO:0000259" key="10">
    <source>
        <dbReference type="PROSITE" id="PS50923"/>
    </source>
</evidence>
<feature type="domain" description="Sushi" evidence="10">
    <location>
        <begin position="228"/>
        <end position="287"/>
    </location>
</feature>
<feature type="domain" description="Sushi" evidence="10">
    <location>
        <begin position="44"/>
        <end position="104"/>
    </location>
</feature>
<evidence type="ECO:0000256" key="8">
    <source>
        <dbReference type="ARBA" id="ARBA00023180"/>
    </source>
</evidence>
<dbReference type="GO" id="GO:0006958">
    <property type="term" value="P:complement activation, classical pathway"/>
    <property type="evidence" value="ECO:0007669"/>
    <property type="project" value="UniProtKB-KW"/>
</dbReference>
<dbReference type="GO" id="GO:0045087">
    <property type="term" value="P:innate immune response"/>
    <property type="evidence" value="ECO:0007669"/>
    <property type="project" value="UniProtKB-KW"/>
</dbReference>
<keyword evidence="8" id="KW-0325">Glycoprotein</keyword>
<proteinExistence type="predicted"/>
<feature type="domain" description="Sushi" evidence="10">
    <location>
        <begin position="110"/>
        <end position="166"/>
    </location>
</feature>
<evidence type="ECO:0000256" key="6">
    <source>
        <dbReference type="ARBA" id="ARBA00022875"/>
    </source>
</evidence>
<keyword evidence="2 9" id="KW-0768">Sushi</keyword>
<feature type="disulfide bond" evidence="9">
    <location>
        <begin position="198"/>
        <end position="225"/>
    </location>
</feature>
<dbReference type="FunFam" id="2.10.70.10:FF:000070">
    <property type="entry name" value="Complement C3d receptor 2"/>
    <property type="match status" value="1"/>
</dbReference>
<protein>
    <recommendedName>
        <fullName evidence="10">Sushi domain-containing protein</fullName>
    </recommendedName>
</protein>
<keyword evidence="3" id="KW-0732">Signal</keyword>
<accession>A0A670ZEQ9</accession>
<keyword evidence="4" id="KW-0677">Repeat</keyword>
<dbReference type="InterPro" id="IPR051277">
    <property type="entry name" value="SEZ6_CSMD_C4BPB_Regulators"/>
</dbReference>
<feature type="domain" description="Sushi" evidence="10">
    <location>
        <begin position="167"/>
        <end position="227"/>
    </location>
</feature>
<dbReference type="SUPFAM" id="SSF57535">
    <property type="entry name" value="Complement control module/SCR domain"/>
    <property type="match status" value="4"/>
</dbReference>
<evidence type="ECO:0000256" key="2">
    <source>
        <dbReference type="ARBA" id="ARBA00022659"/>
    </source>
</evidence>
<evidence type="ECO:0000256" key="9">
    <source>
        <dbReference type="PROSITE-ProRule" id="PRU00302"/>
    </source>
</evidence>
<feature type="disulfide bond" evidence="9">
    <location>
        <begin position="46"/>
        <end position="89"/>
    </location>
</feature>
<reference evidence="11" key="2">
    <citation type="submission" date="2025-09" db="UniProtKB">
        <authorList>
            <consortium name="Ensembl"/>
        </authorList>
    </citation>
    <scope>IDENTIFICATION</scope>
</reference>
<evidence type="ECO:0000256" key="5">
    <source>
        <dbReference type="ARBA" id="ARBA00022859"/>
    </source>
</evidence>
<dbReference type="PROSITE" id="PS50923">
    <property type="entry name" value="SUSHI"/>
    <property type="match status" value="4"/>
</dbReference>